<keyword evidence="3" id="KW-1185">Reference proteome</keyword>
<keyword evidence="1" id="KW-0472">Membrane</keyword>
<feature type="transmembrane region" description="Helical" evidence="1">
    <location>
        <begin position="38"/>
        <end position="58"/>
    </location>
</feature>
<accession>A0A0A0JCF0</accession>
<dbReference type="OrthoDB" id="4843732at2"/>
<dbReference type="AlphaFoldDB" id="A0A0A0JCF0"/>
<evidence type="ECO:0000313" key="2">
    <source>
        <dbReference type="EMBL" id="KGN35035.1"/>
    </source>
</evidence>
<feature type="transmembrane region" description="Helical" evidence="1">
    <location>
        <begin position="109"/>
        <end position="126"/>
    </location>
</feature>
<feature type="transmembrane region" description="Helical" evidence="1">
    <location>
        <begin position="70"/>
        <end position="89"/>
    </location>
</feature>
<dbReference type="STRING" id="1385520.N802_01845"/>
<comment type="caution">
    <text evidence="2">The sequence shown here is derived from an EMBL/GenBank/DDBJ whole genome shotgun (WGS) entry which is preliminary data.</text>
</comment>
<protein>
    <submittedName>
        <fullName evidence="2">Uncharacterized protein</fullName>
    </submittedName>
</protein>
<dbReference type="RefSeq" id="WP_035911259.1">
    <property type="nucleotide sequence ID" value="NZ_AVPJ01000001.1"/>
</dbReference>
<organism evidence="2 3">
    <name type="scientific">Knoellia sinensis KCTC 19936</name>
    <dbReference type="NCBI Taxonomy" id="1385520"/>
    <lineage>
        <taxon>Bacteria</taxon>
        <taxon>Bacillati</taxon>
        <taxon>Actinomycetota</taxon>
        <taxon>Actinomycetes</taxon>
        <taxon>Micrococcales</taxon>
        <taxon>Intrasporangiaceae</taxon>
        <taxon>Knoellia</taxon>
    </lineage>
</organism>
<name>A0A0A0JCF0_9MICO</name>
<dbReference type="Proteomes" id="UP000030002">
    <property type="component" value="Unassembled WGS sequence"/>
</dbReference>
<gene>
    <name evidence="2" type="ORF">N802_01845</name>
</gene>
<evidence type="ECO:0000313" key="3">
    <source>
        <dbReference type="Proteomes" id="UP000030002"/>
    </source>
</evidence>
<dbReference type="eggNOG" id="ENOG503230X">
    <property type="taxonomic scope" value="Bacteria"/>
</dbReference>
<reference evidence="2 3" key="1">
    <citation type="submission" date="2013-08" db="EMBL/GenBank/DDBJ databases">
        <title>The genome sequence of Knoellia sinensis.</title>
        <authorList>
            <person name="Zhu W."/>
            <person name="Wang G."/>
        </authorList>
    </citation>
    <scope>NUCLEOTIDE SEQUENCE [LARGE SCALE GENOMIC DNA]</scope>
    <source>
        <strain evidence="2 3">KCTC 19936</strain>
    </source>
</reference>
<evidence type="ECO:0000256" key="1">
    <source>
        <dbReference type="SAM" id="Phobius"/>
    </source>
</evidence>
<dbReference type="EMBL" id="AVPJ01000001">
    <property type="protein sequence ID" value="KGN35035.1"/>
    <property type="molecule type" value="Genomic_DNA"/>
</dbReference>
<keyword evidence="1" id="KW-1133">Transmembrane helix</keyword>
<keyword evidence="1" id="KW-0812">Transmembrane</keyword>
<sequence>MTIEVNYDGMRAPASKRREGNQVRIHDFWRSAWADNNLGFRFVVGMCIFWFAPLMFGAMAIMGQGTVWRILGWAAVTAVGWVGAWVVMLTRRFRSEPGTLVDLTPTKPMLIPAALMVGGVVGCLLSF</sequence>
<proteinExistence type="predicted"/>